<sequence length="111" mass="11201">MFEDGVVVGQAQVAPLRGAFEAFGKPEADGGGRGEDDQRVGVLAVAVQPRGAEPGLRQGPLDEFGDGGRRAVQHEAAVAVGAAVAVQDGQRAVLVGGGRGRGGLRRGFARG</sequence>
<dbReference type="AlphaFoldDB" id="A0A2S9PZ14"/>
<keyword evidence="2" id="KW-1185">Reference proteome</keyword>
<protein>
    <submittedName>
        <fullName evidence="1">Uncharacterized protein</fullName>
    </submittedName>
</protein>
<dbReference type="Proteomes" id="UP000239322">
    <property type="component" value="Unassembled WGS sequence"/>
</dbReference>
<organism evidence="1 2">
    <name type="scientific">Streptomyces solincola</name>
    <dbReference type="NCBI Taxonomy" id="2100817"/>
    <lineage>
        <taxon>Bacteria</taxon>
        <taxon>Bacillati</taxon>
        <taxon>Actinomycetota</taxon>
        <taxon>Actinomycetes</taxon>
        <taxon>Kitasatosporales</taxon>
        <taxon>Streptomycetaceae</taxon>
        <taxon>Streptomyces</taxon>
    </lineage>
</organism>
<accession>A0A2S9PZ14</accession>
<dbReference type="OrthoDB" id="9996479at2"/>
<evidence type="ECO:0000313" key="1">
    <source>
        <dbReference type="EMBL" id="PRH79666.1"/>
    </source>
</evidence>
<evidence type="ECO:0000313" key="2">
    <source>
        <dbReference type="Proteomes" id="UP000239322"/>
    </source>
</evidence>
<proteinExistence type="predicted"/>
<name>A0A2S9PZ14_9ACTN</name>
<reference evidence="1 2" key="1">
    <citation type="submission" date="2018-03" db="EMBL/GenBank/DDBJ databases">
        <title>Novel Streptomyces sp. from soil.</title>
        <authorList>
            <person name="Tan G.Y.A."/>
            <person name="Lee Z.Y."/>
        </authorList>
    </citation>
    <scope>NUCLEOTIDE SEQUENCE [LARGE SCALE GENOMIC DNA]</scope>
    <source>
        <strain evidence="1 2">ST5x</strain>
    </source>
</reference>
<gene>
    <name evidence="1" type="ORF">C6N75_08345</name>
</gene>
<feature type="non-terminal residue" evidence="1">
    <location>
        <position position="111"/>
    </location>
</feature>
<comment type="caution">
    <text evidence="1">The sequence shown here is derived from an EMBL/GenBank/DDBJ whole genome shotgun (WGS) entry which is preliminary data.</text>
</comment>
<dbReference type="EMBL" id="PVLV01000106">
    <property type="protein sequence ID" value="PRH79666.1"/>
    <property type="molecule type" value="Genomic_DNA"/>
</dbReference>